<feature type="compositionally biased region" description="Gly residues" evidence="1">
    <location>
        <begin position="9"/>
        <end position="18"/>
    </location>
</feature>
<sequence>MESTAFGPDGSGRAGGDAVGKNLAGVASRSFRAAVDSDVLDREVREPLAVRRHMVVRAFNSDDDPRDPGRDEALSLARFGGPSPNAALLSPLRAARPTAMDRGTARPNGSCVAPGSRLIDVL</sequence>
<dbReference type="STRING" id="1472378.AU381_11550"/>
<evidence type="ECO:0000313" key="2">
    <source>
        <dbReference type="EMBL" id="OAP35549.1"/>
    </source>
</evidence>
<reference evidence="2 3" key="1">
    <citation type="journal article" date="2016" name="Int. J. Syst. Evol. Microbiol.">
        <title>Ensifer glycinis sp. nov., an novel rhizobial species associated with Glycine spp.</title>
        <authorList>
            <person name="Yan H."/>
            <person name="Yan J."/>
            <person name="Sui X.H."/>
            <person name="Wang E.T."/>
            <person name="Chen W.X."/>
            <person name="Zhang X.X."/>
            <person name="Chen W.F."/>
        </authorList>
    </citation>
    <scope>NUCLEOTIDE SEQUENCE [LARGE SCALE GENOMIC DNA]</scope>
    <source>
        <strain evidence="2 3">CCBAU 23380</strain>
    </source>
</reference>
<feature type="region of interest" description="Disordered" evidence="1">
    <location>
        <begin position="1"/>
        <end position="20"/>
    </location>
</feature>
<dbReference type="Proteomes" id="UP000094025">
    <property type="component" value="Unassembled WGS sequence"/>
</dbReference>
<accession>A0A178XJY2</accession>
<gene>
    <name evidence="2" type="ORF">AU381_11550</name>
</gene>
<feature type="region of interest" description="Disordered" evidence="1">
    <location>
        <begin position="60"/>
        <end position="80"/>
    </location>
</feature>
<dbReference type="AlphaFoldDB" id="A0A178XJY2"/>
<organism evidence="2 3">
    <name type="scientific">Sinorhizobium glycinis</name>
    <dbReference type="NCBI Taxonomy" id="1472378"/>
    <lineage>
        <taxon>Bacteria</taxon>
        <taxon>Pseudomonadati</taxon>
        <taxon>Pseudomonadota</taxon>
        <taxon>Alphaproteobacteria</taxon>
        <taxon>Hyphomicrobiales</taxon>
        <taxon>Rhizobiaceae</taxon>
        <taxon>Sinorhizobium/Ensifer group</taxon>
        <taxon>Sinorhizobium</taxon>
    </lineage>
</organism>
<comment type="caution">
    <text evidence="2">The sequence shown here is derived from an EMBL/GenBank/DDBJ whole genome shotgun (WGS) entry which is preliminary data.</text>
</comment>
<proteinExistence type="predicted"/>
<evidence type="ECO:0000256" key="1">
    <source>
        <dbReference type="SAM" id="MobiDB-lite"/>
    </source>
</evidence>
<name>A0A178XJY2_9HYPH</name>
<keyword evidence="3" id="KW-1185">Reference proteome</keyword>
<evidence type="ECO:0000313" key="3">
    <source>
        <dbReference type="Proteomes" id="UP000094025"/>
    </source>
</evidence>
<protein>
    <submittedName>
        <fullName evidence="2">Uncharacterized protein</fullName>
    </submittedName>
</protein>
<dbReference type="EMBL" id="LPUX01000066">
    <property type="protein sequence ID" value="OAP35549.1"/>
    <property type="molecule type" value="Genomic_DNA"/>
</dbReference>